<organism evidence="1">
    <name type="scientific">uncultured Sphingomonadaceae bacterium</name>
    <dbReference type="NCBI Taxonomy" id="169976"/>
    <lineage>
        <taxon>Bacteria</taxon>
        <taxon>Pseudomonadati</taxon>
        <taxon>Pseudomonadota</taxon>
        <taxon>Alphaproteobacteria</taxon>
        <taxon>Sphingomonadales</taxon>
        <taxon>Sphingomonadaceae</taxon>
        <taxon>environmental samples</taxon>
    </lineage>
</organism>
<accession>A0A6J4SEZ9</accession>
<proteinExistence type="predicted"/>
<name>A0A6J4SEZ9_9SPHN</name>
<sequence length="250" mass="25763">MAFGYGADLALRQRDAAFSPGGLFTAGVEGLWYDPSDLGSMFQDSPGTIAAALNAPVGRINDKSGRGNHALQAGSAARPILRQDGTGKSYLEFDGMDDSLVASFTGITQPWHRISAIQQIGWTYGDRIFGGRTTGGGSLAQESTSPQLFLYDGTTATGLRNGGLAVGVTGVVSERHASPTSSITINNGTAGTGDGGSDVTFGGVAIGADTGVARFGNFRLYGVTQIHRDLTASEVASLRRFHGGKAGLSL</sequence>
<reference evidence="1" key="1">
    <citation type="submission" date="2020-02" db="EMBL/GenBank/DDBJ databases">
        <authorList>
            <person name="Meier V. D."/>
        </authorList>
    </citation>
    <scope>NUCLEOTIDE SEQUENCE</scope>
    <source>
        <strain evidence="1">AVDCRST_MAG91</strain>
    </source>
</reference>
<dbReference type="AlphaFoldDB" id="A0A6J4SEZ9"/>
<protein>
    <submittedName>
        <fullName evidence="1">Uncharacterized protein</fullName>
    </submittedName>
</protein>
<evidence type="ECO:0000313" key="1">
    <source>
        <dbReference type="EMBL" id="CAA9494075.1"/>
    </source>
</evidence>
<gene>
    <name evidence="1" type="ORF">AVDCRST_MAG91-703</name>
</gene>
<dbReference type="EMBL" id="CADCVX010000165">
    <property type="protein sequence ID" value="CAA9494075.1"/>
    <property type="molecule type" value="Genomic_DNA"/>
</dbReference>